<dbReference type="Proteomes" id="UP000198647">
    <property type="component" value="Unassembled WGS sequence"/>
</dbReference>
<sequence length="232" mass="27256">MQTNRKQLKNARMWKYFMEAAVETIEESGIEKVTIRKIADRAGFTSSTAYNYFKDLSHLKFFAAMRFTKSYTEELPYYLDKGENTIEKWLCAWACFCKHSFEQPKIYEVLFMDNVGGSAQDLLDHYYSMFEEDLIGLPEDVRSIVMEHSFLKRSVLFIQQAVEEGLLKEEKIEVVSDMTLMIWKGIMSTFINERRSLTKEEAVSLTLSYVKQTLSHAVPEEEKKRINWDIEL</sequence>
<gene>
    <name evidence="4" type="ORF">SAMN04488081_2614</name>
</gene>
<name>A0A1H3IW25_9BACI</name>
<reference evidence="4 5" key="1">
    <citation type="submission" date="2016-10" db="EMBL/GenBank/DDBJ databases">
        <authorList>
            <person name="Varghese N."/>
            <person name="Submissions S."/>
        </authorList>
    </citation>
    <scope>NUCLEOTIDE SEQUENCE [LARGE SCALE GENOMIC DNA]</scope>
    <source>
        <strain evidence="4 5">DSM 20748</strain>
    </source>
</reference>
<accession>A0A1H3IW25</accession>
<evidence type="ECO:0000259" key="3">
    <source>
        <dbReference type="PROSITE" id="PS50977"/>
    </source>
</evidence>
<feature type="DNA-binding region" description="H-T-H motif" evidence="2">
    <location>
        <begin position="34"/>
        <end position="53"/>
    </location>
</feature>
<dbReference type="InterPro" id="IPR009057">
    <property type="entry name" value="Homeodomain-like_sf"/>
</dbReference>
<dbReference type="EMBL" id="FNOS01000009">
    <property type="protein sequence ID" value="SDY31469.1"/>
    <property type="molecule type" value="Genomic_DNA"/>
</dbReference>
<dbReference type="SUPFAM" id="SSF46689">
    <property type="entry name" value="Homeodomain-like"/>
    <property type="match status" value="1"/>
</dbReference>
<dbReference type="PROSITE" id="PS50977">
    <property type="entry name" value="HTH_TETR_2"/>
    <property type="match status" value="1"/>
</dbReference>
<dbReference type="RefSeq" id="WP_093108183.1">
    <property type="nucleotide sequence ID" value="NZ_FNOS01000009.1"/>
</dbReference>
<dbReference type="Pfam" id="PF00440">
    <property type="entry name" value="TetR_N"/>
    <property type="match status" value="1"/>
</dbReference>
<keyword evidence="5" id="KW-1185">Reference proteome</keyword>
<comment type="caution">
    <text evidence="4">The sequence shown here is derived from an EMBL/GenBank/DDBJ whole genome shotgun (WGS) entry which is preliminary data.</text>
</comment>
<evidence type="ECO:0000256" key="1">
    <source>
        <dbReference type="ARBA" id="ARBA00023125"/>
    </source>
</evidence>
<keyword evidence="1 2" id="KW-0238">DNA-binding</keyword>
<feature type="domain" description="HTH tetR-type" evidence="3">
    <location>
        <begin position="11"/>
        <end position="71"/>
    </location>
</feature>
<proteinExistence type="predicted"/>
<evidence type="ECO:0000313" key="4">
    <source>
        <dbReference type="EMBL" id="SDY31469.1"/>
    </source>
</evidence>
<organism evidence="4 5">
    <name type="scientific">Salimicrobium album</name>
    <dbReference type="NCBI Taxonomy" id="50717"/>
    <lineage>
        <taxon>Bacteria</taxon>
        <taxon>Bacillati</taxon>
        <taxon>Bacillota</taxon>
        <taxon>Bacilli</taxon>
        <taxon>Bacillales</taxon>
        <taxon>Bacillaceae</taxon>
        <taxon>Salimicrobium</taxon>
    </lineage>
</organism>
<dbReference type="InterPro" id="IPR001647">
    <property type="entry name" value="HTH_TetR"/>
</dbReference>
<protein>
    <submittedName>
        <fullName evidence="4">Transcriptional regulator, TetR family</fullName>
    </submittedName>
</protein>
<dbReference type="Gene3D" id="1.10.357.10">
    <property type="entry name" value="Tetracycline Repressor, domain 2"/>
    <property type="match status" value="1"/>
</dbReference>
<evidence type="ECO:0000313" key="5">
    <source>
        <dbReference type="Proteomes" id="UP000198647"/>
    </source>
</evidence>
<evidence type="ECO:0000256" key="2">
    <source>
        <dbReference type="PROSITE-ProRule" id="PRU00335"/>
    </source>
</evidence>